<accession>A0A9P5YYQ1</accession>
<dbReference type="AlphaFoldDB" id="A0A9P5YYQ1"/>
<evidence type="ECO:0000313" key="2">
    <source>
        <dbReference type="Proteomes" id="UP000807469"/>
    </source>
</evidence>
<keyword evidence="2" id="KW-1185">Reference proteome</keyword>
<gene>
    <name evidence="1" type="ORF">BDN70DRAFT_934152</name>
</gene>
<reference evidence="1" key="1">
    <citation type="submission" date="2020-11" db="EMBL/GenBank/DDBJ databases">
        <authorList>
            <consortium name="DOE Joint Genome Institute"/>
            <person name="Ahrendt S."/>
            <person name="Riley R."/>
            <person name="Andreopoulos W."/>
            <person name="Labutti K."/>
            <person name="Pangilinan J."/>
            <person name="Ruiz-Duenas F.J."/>
            <person name="Barrasa J.M."/>
            <person name="Sanchez-Garcia M."/>
            <person name="Camarero S."/>
            <person name="Miyauchi S."/>
            <person name="Serrano A."/>
            <person name="Linde D."/>
            <person name="Babiker R."/>
            <person name="Drula E."/>
            <person name="Ayuso-Fernandez I."/>
            <person name="Pacheco R."/>
            <person name="Padilla G."/>
            <person name="Ferreira P."/>
            <person name="Barriuso J."/>
            <person name="Kellner H."/>
            <person name="Castanera R."/>
            <person name="Alfaro M."/>
            <person name="Ramirez L."/>
            <person name="Pisabarro A.G."/>
            <person name="Kuo A."/>
            <person name="Tritt A."/>
            <person name="Lipzen A."/>
            <person name="He G."/>
            <person name="Yan M."/>
            <person name="Ng V."/>
            <person name="Cullen D."/>
            <person name="Martin F."/>
            <person name="Rosso M.-N."/>
            <person name="Henrissat B."/>
            <person name="Hibbett D."/>
            <person name="Martinez A.T."/>
            <person name="Grigoriev I.V."/>
        </authorList>
    </citation>
    <scope>NUCLEOTIDE SEQUENCE</scope>
    <source>
        <strain evidence="1">CIRM-BRFM 674</strain>
    </source>
</reference>
<dbReference type="Proteomes" id="UP000807469">
    <property type="component" value="Unassembled WGS sequence"/>
</dbReference>
<proteinExistence type="predicted"/>
<protein>
    <submittedName>
        <fullName evidence="1">Uncharacterized protein</fullName>
    </submittedName>
</protein>
<sequence>MRHRDATLGKPRCVCVRTRLCLAPPARGHQKLAASGFPVSSQVRYKDLSICTTSTTPNNSSQSKLANGLRGSLRNLTWKTSQTSELGRRVFQRKRLFTKEPTIKEDWSEEFHLITREDIDPDSPPVPSLRVRDNRDVLAPTFGTRSDLQKGPSPPSYKLLPPLITADSQINRVSTHTTRTINTSDSVTPTSTEFAHITAIFPQPPSYIPPSFSTPIEPNFTPLNSSRPVPTINYRRDSPSIVSPISEANPTSLNSLKRIRIRAKDILRFPSLLSSWKQKI</sequence>
<evidence type="ECO:0000313" key="1">
    <source>
        <dbReference type="EMBL" id="KAF9477523.1"/>
    </source>
</evidence>
<dbReference type="OrthoDB" id="10452904at2759"/>
<dbReference type="EMBL" id="MU155258">
    <property type="protein sequence ID" value="KAF9477523.1"/>
    <property type="molecule type" value="Genomic_DNA"/>
</dbReference>
<organism evidence="1 2">
    <name type="scientific">Pholiota conissans</name>
    <dbReference type="NCBI Taxonomy" id="109636"/>
    <lineage>
        <taxon>Eukaryota</taxon>
        <taxon>Fungi</taxon>
        <taxon>Dikarya</taxon>
        <taxon>Basidiomycota</taxon>
        <taxon>Agaricomycotina</taxon>
        <taxon>Agaricomycetes</taxon>
        <taxon>Agaricomycetidae</taxon>
        <taxon>Agaricales</taxon>
        <taxon>Agaricineae</taxon>
        <taxon>Strophariaceae</taxon>
        <taxon>Pholiota</taxon>
    </lineage>
</organism>
<comment type="caution">
    <text evidence="1">The sequence shown here is derived from an EMBL/GenBank/DDBJ whole genome shotgun (WGS) entry which is preliminary data.</text>
</comment>
<name>A0A9P5YYQ1_9AGAR</name>